<feature type="short sequence motif" description="GXSXG" evidence="4">
    <location>
        <begin position="68"/>
        <end position="72"/>
    </location>
</feature>
<dbReference type="Gene3D" id="3.40.1090.10">
    <property type="entry name" value="Cytosolic phospholipase A2 catalytic domain"/>
    <property type="match status" value="2"/>
</dbReference>
<dbReference type="InterPro" id="IPR016035">
    <property type="entry name" value="Acyl_Trfase/lysoPLipase"/>
</dbReference>
<dbReference type="RefSeq" id="WP_330958931.1">
    <property type="nucleotide sequence ID" value="NZ_JAZGJQ010000014.1"/>
</dbReference>
<evidence type="ECO:0000256" key="1">
    <source>
        <dbReference type="ARBA" id="ARBA00022801"/>
    </source>
</evidence>
<dbReference type="InterPro" id="IPR050301">
    <property type="entry name" value="NTE"/>
</dbReference>
<sequence>MGEKDMARAGAHGSLSEGSEAPAGREVPAGSPENALVLEGGGYRGVFTAGVLDVLMENGVYDFGSVWGTSAGALNAASYKSRQIGRTIRIMLAFRDDKRMMSLRSFARTGNLTGDRFLYHEVQERIDPCDVRTFNANRLRMLCVATDVVFGSPVYLECKRLPDDVDMVRASASLPLFSRPVEVAGRRLLDGGTTDSVPVEMALGEGASSMPAGLAPASRAVVVLTQHESYRKDGSTESLVVRSHRYDEYPYYTHALETRAERYNAQYARVRELEAEGRAFVFSPSAPVGVATAEKEGEPLLELYVDGRTQATRRLGALREFLRGGEGDPA</sequence>
<evidence type="ECO:0000313" key="7">
    <source>
        <dbReference type="EMBL" id="MEE6148164.1"/>
    </source>
</evidence>
<reference evidence="7 8" key="1">
    <citation type="submission" date="2024-01" db="EMBL/GenBank/DDBJ databases">
        <title>Description of Olsenella sp. nov., isolated from pig feces.</title>
        <authorList>
            <person name="Chang Y.-H."/>
        </authorList>
    </citation>
    <scope>NUCLEOTIDE SEQUENCE [LARGE SCALE GENOMIC DNA]</scope>
    <source>
        <strain evidence="7 8">YH-ols2223</strain>
    </source>
</reference>
<feature type="active site" description="Nucleophile" evidence="4">
    <location>
        <position position="70"/>
    </location>
</feature>
<dbReference type="EMBL" id="JAZGJQ010000014">
    <property type="protein sequence ID" value="MEE6148164.1"/>
    <property type="molecule type" value="Genomic_DNA"/>
</dbReference>
<feature type="domain" description="PNPLA" evidence="6">
    <location>
        <begin position="36"/>
        <end position="203"/>
    </location>
</feature>
<dbReference type="InterPro" id="IPR002641">
    <property type="entry name" value="PNPLA_dom"/>
</dbReference>
<keyword evidence="8" id="KW-1185">Reference proteome</keyword>
<feature type="short sequence motif" description="DGA/G" evidence="4">
    <location>
        <begin position="190"/>
        <end position="192"/>
    </location>
</feature>
<dbReference type="InterPro" id="IPR037483">
    <property type="entry name" value="YjjU-like"/>
</dbReference>
<name>A0ABU7RC45_9ACTN</name>
<organism evidence="7 8">
    <name type="scientific">Olsenella absiana</name>
    <dbReference type="NCBI Taxonomy" id="3115222"/>
    <lineage>
        <taxon>Bacteria</taxon>
        <taxon>Bacillati</taxon>
        <taxon>Actinomycetota</taxon>
        <taxon>Coriobacteriia</taxon>
        <taxon>Coriobacteriales</taxon>
        <taxon>Atopobiaceae</taxon>
        <taxon>Olsenella</taxon>
    </lineage>
</organism>
<dbReference type="Pfam" id="PF19890">
    <property type="entry name" value="DUF6363"/>
    <property type="match status" value="1"/>
</dbReference>
<evidence type="ECO:0000259" key="6">
    <source>
        <dbReference type="PROSITE" id="PS51635"/>
    </source>
</evidence>
<dbReference type="Pfam" id="PF01734">
    <property type="entry name" value="Patatin"/>
    <property type="match status" value="1"/>
</dbReference>
<gene>
    <name evidence="7" type="ORF">VXJ25_09255</name>
</gene>
<dbReference type="Proteomes" id="UP001332931">
    <property type="component" value="Unassembled WGS sequence"/>
</dbReference>
<dbReference type="SUPFAM" id="SSF52151">
    <property type="entry name" value="FabD/lysophospholipase-like"/>
    <property type="match status" value="1"/>
</dbReference>
<evidence type="ECO:0000313" key="8">
    <source>
        <dbReference type="Proteomes" id="UP001332931"/>
    </source>
</evidence>
<evidence type="ECO:0000256" key="5">
    <source>
        <dbReference type="SAM" id="MobiDB-lite"/>
    </source>
</evidence>
<dbReference type="PANTHER" id="PTHR14226">
    <property type="entry name" value="NEUROPATHY TARGET ESTERASE/SWISS CHEESE D.MELANOGASTER"/>
    <property type="match status" value="1"/>
</dbReference>
<dbReference type="PROSITE" id="PS51635">
    <property type="entry name" value="PNPLA"/>
    <property type="match status" value="1"/>
</dbReference>
<keyword evidence="2 4" id="KW-0442">Lipid degradation</keyword>
<dbReference type="InterPro" id="IPR045943">
    <property type="entry name" value="DUF6363"/>
</dbReference>
<evidence type="ECO:0000256" key="3">
    <source>
        <dbReference type="ARBA" id="ARBA00023098"/>
    </source>
</evidence>
<feature type="region of interest" description="Disordered" evidence="5">
    <location>
        <begin position="1"/>
        <end position="32"/>
    </location>
</feature>
<dbReference type="PANTHER" id="PTHR14226:SF25">
    <property type="entry name" value="PHOSPHOESTERASE"/>
    <property type="match status" value="1"/>
</dbReference>
<protein>
    <submittedName>
        <fullName evidence="7">Patatin family protein</fullName>
    </submittedName>
</protein>
<evidence type="ECO:0000256" key="2">
    <source>
        <dbReference type="ARBA" id="ARBA00022963"/>
    </source>
</evidence>
<keyword evidence="1 4" id="KW-0378">Hydrolase</keyword>
<accession>A0ABU7RC45</accession>
<proteinExistence type="predicted"/>
<dbReference type="CDD" id="cd07208">
    <property type="entry name" value="Pat_hypo_Ecoli_yjju_like"/>
    <property type="match status" value="1"/>
</dbReference>
<feature type="active site" description="Proton acceptor" evidence="4">
    <location>
        <position position="190"/>
    </location>
</feature>
<keyword evidence="3 4" id="KW-0443">Lipid metabolism</keyword>
<comment type="caution">
    <text evidence="7">The sequence shown here is derived from an EMBL/GenBank/DDBJ whole genome shotgun (WGS) entry which is preliminary data.</text>
</comment>
<feature type="short sequence motif" description="GXGXXG" evidence="4">
    <location>
        <begin position="40"/>
        <end position="45"/>
    </location>
</feature>
<evidence type="ECO:0000256" key="4">
    <source>
        <dbReference type="PROSITE-ProRule" id="PRU01161"/>
    </source>
</evidence>